<dbReference type="PATRIC" id="fig|1273125.3.peg.2028"/>
<dbReference type="EMBL" id="APMY01000064">
    <property type="protein sequence ID" value="EOM76564.1"/>
    <property type="molecule type" value="Genomic_DNA"/>
</dbReference>
<dbReference type="Proteomes" id="UP000013525">
    <property type="component" value="Unassembled WGS sequence"/>
</dbReference>
<reference evidence="1 2" key="1">
    <citation type="journal article" date="2013" name="Genome Announc.">
        <title>Draft Genome Sequence of Rhodococcus rhodnii Strain LMG5362, a Symbiont of Rhodnius prolixus (Hemiptera, Reduviidae, Triatominae), the Principle Vector of Trypanosoma cruzi.</title>
        <authorList>
            <person name="Pachebat J.A."/>
            <person name="van Keulen G."/>
            <person name="Whitten M.M."/>
            <person name="Girdwood S."/>
            <person name="Del Sol R."/>
            <person name="Dyson P.J."/>
            <person name="Facey P.D."/>
        </authorList>
    </citation>
    <scope>NUCLEOTIDE SEQUENCE [LARGE SCALE GENOMIC DNA]</scope>
    <source>
        <strain evidence="1 2">LMG 5362</strain>
    </source>
</reference>
<organism evidence="1 2">
    <name type="scientific">Rhodococcus rhodnii LMG 5362</name>
    <dbReference type="NCBI Taxonomy" id="1273125"/>
    <lineage>
        <taxon>Bacteria</taxon>
        <taxon>Bacillati</taxon>
        <taxon>Actinomycetota</taxon>
        <taxon>Actinomycetes</taxon>
        <taxon>Mycobacteriales</taxon>
        <taxon>Nocardiaceae</taxon>
        <taxon>Rhodococcus</taxon>
    </lineage>
</organism>
<dbReference type="RefSeq" id="WP_010838165.1">
    <property type="nucleotide sequence ID" value="NZ_APMY01000064.1"/>
</dbReference>
<accession>R7WRG0</accession>
<dbReference type="OrthoDB" id="4554341at2"/>
<sequence length="97" mass="10638">MTSDVDSRRLPASAGPTTVTCGCGTAVLVEKFSDEHTSVQWPARTVCPQLTHDQEPGGWQPTCGVLHAKIDEEIEAGRIPMTYRQDPSPIRFDRSGR</sequence>
<evidence type="ECO:0000313" key="1">
    <source>
        <dbReference type="EMBL" id="EOM76564.1"/>
    </source>
</evidence>
<protein>
    <submittedName>
        <fullName evidence="1">Uncharacterized protein</fullName>
    </submittedName>
</protein>
<dbReference type="AlphaFoldDB" id="R7WRG0"/>
<evidence type="ECO:0000313" key="2">
    <source>
        <dbReference type="Proteomes" id="UP000013525"/>
    </source>
</evidence>
<name>R7WRG0_9NOCA</name>
<proteinExistence type="predicted"/>
<comment type="caution">
    <text evidence="1">The sequence shown here is derived from an EMBL/GenBank/DDBJ whole genome shotgun (WGS) entry which is preliminary data.</text>
</comment>
<gene>
    <name evidence="1" type="ORF">Rrhod_2104</name>
</gene>
<keyword evidence="2" id="KW-1185">Reference proteome</keyword>